<accession>A0ACC0UXW2</accession>
<sequence>MGSLDAAALAVPKGSLVLVTGANGLVGSHIVDQYLYYGYRVRGTARDTDKNARLVDFFRARYGKDSFELFKVPDMNAEGAYDDAVKGVSVFAHSASVVNLDHDPNNVIPPTIAGAVNALKAAYAEPSVKRFVLTSSSTAVVSIADGRAGITASETTWNEESVKAAWAPPPYTPERAWEVYGASKTQAEQEVWKYHEEHRRDRPDLVVNAEFFVDTADNGRLHVAAGILENVKDRRILGFGGRWTLDRILEILRRLEPGKAFPENFSGDEDPNEVEGLDRSEQLLRDLGRPGWTTLEESIGGLVEDLRKSHP</sequence>
<comment type="caution">
    <text evidence="1">The sequence shown here is derived from an EMBL/GenBank/DDBJ whole genome shotgun (WGS) entry which is preliminary data.</text>
</comment>
<protein>
    <submittedName>
        <fullName evidence="1">Uncharacterized protein</fullName>
    </submittedName>
</protein>
<gene>
    <name evidence="1" type="ORF">N3K66_006876</name>
</gene>
<dbReference type="EMBL" id="CM047945">
    <property type="protein sequence ID" value="KAI9898516.1"/>
    <property type="molecule type" value="Genomic_DNA"/>
</dbReference>
<dbReference type="Proteomes" id="UP001163324">
    <property type="component" value="Chromosome 6"/>
</dbReference>
<proteinExistence type="predicted"/>
<reference evidence="1" key="1">
    <citation type="submission" date="2022-10" db="EMBL/GenBank/DDBJ databases">
        <title>Complete Genome of Trichothecium roseum strain YXFP-22015, a Plant Pathogen Isolated from Citrus.</title>
        <authorList>
            <person name="Wang Y."/>
            <person name="Zhu L."/>
        </authorList>
    </citation>
    <scope>NUCLEOTIDE SEQUENCE</scope>
    <source>
        <strain evidence="1">YXFP-22015</strain>
    </source>
</reference>
<evidence type="ECO:0000313" key="1">
    <source>
        <dbReference type="EMBL" id="KAI9898516.1"/>
    </source>
</evidence>
<evidence type="ECO:0000313" key="2">
    <source>
        <dbReference type="Proteomes" id="UP001163324"/>
    </source>
</evidence>
<organism evidence="1 2">
    <name type="scientific">Trichothecium roseum</name>
    <dbReference type="NCBI Taxonomy" id="47278"/>
    <lineage>
        <taxon>Eukaryota</taxon>
        <taxon>Fungi</taxon>
        <taxon>Dikarya</taxon>
        <taxon>Ascomycota</taxon>
        <taxon>Pezizomycotina</taxon>
        <taxon>Sordariomycetes</taxon>
        <taxon>Hypocreomycetidae</taxon>
        <taxon>Hypocreales</taxon>
        <taxon>Hypocreales incertae sedis</taxon>
        <taxon>Trichothecium</taxon>
    </lineage>
</organism>
<name>A0ACC0UXW2_9HYPO</name>
<keyword evidence="2" id="KW-1185">Reference proteome</keyword>